<feature type="region of interest" description="Disordered" evidence="1">
    <location>
        <begin position="193"/>
        <end position="219"/>
    </location>
</feature>
<gene>
    <name evidence="2" type="ORF">LIER_18141</name>
</gene>
<accession>A0AAV3QFH6</accession>
<dbReference type="EMBL" id="BAABME010004319">
    <property type="protein sequence ID" value="GAA0161938.1"/>
    <property type="molecule type" value="Genomic_DNA"/>
</dbReference>
<dbReference type="InterPro" id="IPR008581">
    <property type="entry name" value="DUF863_pln"/>
</dbReference>
<feature type="region of interest" description="Disordered" evidence="1">
    <location>
        <begin position="1013"/>
        <end position="1044"/>
    </location>
</feature>
<feature type="compositionally biased region" description="Basic residues" evidence="1">
    <location>
        <begin position="975"/>
        <end position="986"/>
    </location>
</feature>
<feature type="region of interest" description="Disordered" evidence="1">
    <location>
        <begin position="489"/>
        <end position="514"/>
    </location>
</feature>
<evidence type="ECO:0000256" key="1">
    <source>
        <dbReference type="SAM" id="MobiDB-lite"/>
    </source>
</evidence>
<dbReference type="Pfam" id="PF05904">
    <property type="entry name" value="DUF863"/>
    <property type="match status" value="1"/>
</dbReference>
<dbReference type="PANTHER" id="PTHR33167">
    <property type="entry name" value="TRANSCRIPTION FACTOR, PUTATIVE (DUF863)-RELATED"/>
    <property type="match status" value="1"/>
</dbReference>
<keyword evidence="3" id="KW-1185">Reference proteome</keyword>
<evidence type="ECO:0000313" key="2">
    <source>
        <dbReference type="EMBL" id="GAA0161938.1"/>
    </source>
</evidence>
<organism evidence="2 3">
    <name type="scientific">Lithospermum erythrorhizon</name>
    <name type="common">Purple gromwell</name>
    <name type="synonym">Lithospermum officinale var. erythrorhizon</name>
    <dbReference type="NCBI Taxonomy" id="34254"/>
    <lineage>
        <taxon>Eukaryota</taxon>
        <taxon>Viridiplantae</taxon>
        <taxon>Streptophyta</taxon>
        <taxon>Embryophyta</taxon>
        <taxon>Tracheophyta</taxon>
        <taxon>Spermatophyta</taxon>
        <taxon>Magnoliopsida</taxon>
        <taxon>eudicotyledons</taxon>
        <taxon>Gunneridae</taxon>
        <taxon>Pentapetalae</taxon>
        <taxon>asterids</taxon>
        <taxon>lamiids</taxon>
        <taxon>Boraginales</taxon>
        <taxon>Boraginaceae</taxon>
        <taxon>Boraginoideae</taxon>
        <taxon>Lithospermeae</taxon>
        <taxon>Lithospermum</taxon>
    </lineage>
</organism>
<evidence type="ECO:0000313" key="3">
    <source>
        <dbReference type="Proteomes" id="UP001454036"/>
    </source>
</evidence>
<protein>
    <submittedName>
        <fullName evidence="2">Uncharacterized protein</fullName>
    </submittedName>
</protein>
<proteinExistence type="predicted"/>
<feature type="compositionally biased region" description="Polar residues" evidence="1">
    <location>
        <begin position="209"/>
        <end position="219"/>
    </location>
</feature>
<name>A0AAV3QFH6_LITER</name>
<feature type="region of interest" description="Disordered" evidence="1">
    <location>
        <begin position="967"/>
        <end position="986"/>
    </location>
</feature>
<dbReference type="Proteomes" id="UP001454036">
    <property type="component" value="Unassembled WGS sequence"/>
</dbReference>
<dbReference type="PANTHER" id="PTHR33167:SF4">
    <property type="entry name" value="TRANSCRIPTION FACTOR, PUTATIVE (DUF863)-RELATED"/>
    <property type="match status" value="1"/>
</dbReference>
<comment type="caution">
    <text evidence="2">The sequence shown here is derived from an EMBL/GenBank/DDBJ whole genome shotgun (WGS) entry which is preliminary data.</text>
</comment>
<dbReference type="AlphaFoldDB" id="A0AAV3QFH6"/>
<feature type="compositionally biased region" description="Acidic residues" evidence="1">
    <location>
        <begin position="197"/>
        <end position="206"/>
    </location>
</feature>
<reference evidence="2 3" key="1">
    <citation type="submission" date="2024-01" db="EMBL/GenBank/DDBJ databases">
        <title>The complete chloroplast genome sequence of Lithospermum erythrorhizon: insights into the phylogenetic relationship among Boraginaceae species and the maternal lineages of purple gromwells.</title>
        <authorList>
            <person name="Okada T."/>
            <person name="Watanabe K."/>
        </authorList>
    </citation>
    <scope>NUCLEOTIDE SEQUENCE [LARGE SCALE GENOMIC DNA]</scope>
</reference>
<sequence length="1044" mass="115781">MGTQVQCKSYLGGHKPMKDLNDDCNGNGWHLFYGEKNLGNRQYQTTFLQRTVVDAHTGHDKNGLKLKILEHDAIFKNQVHELHRLYRTQRDMMVEIKPKEGHGHGDLINPSLSTSIQGPQAENGGKWPMSTYPMVSSVRSTELGTDNVTSPLSWSKGNYIPSSQVLLQNGFSKDYKVSEARPSKVRKKLIDLQLPADESDTEEAEQQDTRTFGSSSLSPNQEYNIRLESSVKLSNGGLVREKTDSVQEGCIFVSNTRMSTGLADLNEPAEVEETTELSSAKIFCSPAPNGAIKGIDSSAKPNSGFLGLPSDVIQKPGHFLDDSLNDFPTENNVTRKKWLKFPNEAEHSGGSRNMVSRSFQQEKLSFHATPSKVLSEDHLPGVHFANHIQETLGKQRMAQGLEGVHRSQRYANHTRRDPIADFQLSNSYPFLGSSGVSHTIHQIMSPWGKPADSLSPELTSLHSQNSHRGVNKILQSSALNDDILGEKWYANDSSHPNPGETGDPPSRNVFFHGSSSGSKESPVFGFDHLLCSRSDKVASSLLVNHGMDKACMAYSCMDVKPLRDLNLNETSRNASNDAVLLEDLEIMDGNGKSEDRKPLLPWLQTKQPFMNEAANPEINVISISSSPPRASQSSLYGERGTGKELKGMYNTAFSTNLGTWPENGRYGTQCVERILGVPIYEKVAATENEIASLLSSTPERENVKQDTKKYIIDINVACDVPFLQDGDESDAEEVVKEKPLDESSSVRYFIDLNSHVTEDEDHQIPSGKNSTVQMRFVADFDLEAPAVPEEDGLLSEKEKEQNILPQLPNCESEQLDDEVLMTAAETMVDISSCQDKSWEKNVILLSGAVEFESLLWFAGVAASTADKLESSSGKECSCKEMDDFEAATLLLPDTKEEDFLPKPFVIEVLVEEAEANALPIRPRRSQARRGRQRKDFQRDILPGLVSLSRHEMTEDLQTFGGLMRATGHAWNSGSTRRHGGTRGRRRKVVERDQDYAPVGGCTQQLTNVETNLEDRRSLTGWGKTTRRPRRQRCPASNAPSVALT</sequence>